<dbReference type="CDD" id="cd06445">
    <property type="entry name" value="ATase"/>
    <property type="match status" value="1"/>
</dbReference>
<dbReference type="InterPro" id="IPR008332">
    <property type="entry name" value="MethylG_MeTrfase_N"/>
</dbReference>
<dbReference type="Gene3D" id="1.10.10.10">
    <property type="entry name" value="Winged helix-like DNA-binding domain superfamily/Winged helix DNA-binding domain"/>
    <property type="match status" value="1"/>
</dbReference>
<evidence type="ECO:0000256" key="9">
    <source>
        <dbReference type="SAM" id="MobiDB-lite"/>
    </source>
</evidence>
<keyword evidence="5 12" id="KW-0808">Transferase</keyword>
<dbReference type="InterPro" id="IPR014048">
    <property type="entry name" value="MethylDNA_cys_MeTrfase_DNA-bd"/>
</dbReference>
<dbReference type="Pfam" id="PF01035">
    <property type="entry name" value="DNA_binding_1"/>
    <property type="match status" value="1"/>
</dbReference>
<comment type="catalytic activity">
    <reaction evidence="8">
        <text>a 6-O-methyl-2'-deoxyguanosine in DNA + L-cysteinyl-[protein] = S-methyl-L-cysteinyl-[protein] + a 2'-deoxyguanosine in DNA</text>
        <dbReference type="Rhea" id="RHEA:24000"/>
        <dbReference type="Rhea" id="RHEA-COMP:10131"/>
        <dbReference type="Rhea" id="RHEA-COMP:10132"/>
        <dbReference type="Rhea" id="RHEA-COMP:11367"/>
        <dbReference type="Rhea" id="RHEA-COMP:11368"/>
        <dbReference type="ChEBI" id="CHEBI:29950"/>
        <dbReference type="ChEBI" id="CHEBI:82612"/>
        <dbReference type="ChEBI" id="CHEBI:85445"/>
        <dbReference type="ChEBI" id="CHEBI:85448"/>
        <dbReference type="EC" id="2.1.1.63"/>
    </reaction>
</comment>
<dbReference type="InterPro" id="IPR036631">
    <property type="entry name" value="MGMT_N_sf"/>
</dbReference>
<dbReference type="InterPro" id="IPR001497">
    <property type="entry name" value="MethylDNA_cys_MeTrfase_AS"/>
</dbReference>
<evidence type="ECO:0000313" key="13">
    <source>
        <dbReference type="Proteomes" id="UP000572528"/>
    </source>
</evidence>
<evidence type="ECO:0000256" key="4">
    <source>
        <dbReference type="ARBA" id="ARBA00022603"/>
    </source>
</evidence>
<evidence type="ECO:0000259" key="11">
    <source>
        <dbReference type="Pfam" id="PF02870"/>
    </source>
</evidence>
<dbReference type="EMBL" id="JACBXV010000031">
    <property type="protein sequence ID" value="NYS68678.1"/>
    <property type="molecule type" value="Genomic_DNA"/>
</dbReference>
<dbReference type="GO" id="GO:0006281">
    <property type="term" value="P:DNA repair"/>
    <property type="evidence" value="ECO:0007669"/>
    <property type="project" value="UniProtKB-KW"/>
</dbReference>
<dbReference type="EC" id="2.1.1.63" evidence="3"/>
<comment type="similarity">
    <text evidence="2">Belongs to the MGMT family.</text>
</comment>
<evidence type="ECO:0000256" key="3">
    <source>
        <dbReference type="ARBA" id="ARBA00011918"/>
    </source>
</evidence>
<dbReference type="NCBIfam" id="TIGR00589">
    <property type="entry name" value="ogt"/>
    <property type="match status" value="1"/>
</dbReference>
<keyword evidence="4 12" id="KW-0489">Methyltransferase</keyword>
<dbReference type="GO" id="GO:0032259">
    <property type="term" value="P:methylation"/>
    <property type="evidence" value="ECO:0007669"/>
    <property type="project" value="UniProtKB-KW"/>
</dbReference>
<dbReference type="FunFam" id="1.10.10.10:FF:000214">
    <property type="entry name" value="Methylated-DNA--protein-cysteine methyltransferase"/>
    <property type="match status" value="1"/>
</dbReference>
<evidence type="ECO:0000256" key="6">
    <source>
        <dbReference type="ARBA" id="ARBA00022763"/>
    </source>
</evidence>
<evidence type="ECO:0000313" key="12">
    <source>
        <dbReference type="EMBL" id="NYS68678.1"/>
    </source>
</evidence>
<dbReference type="AlphaFoldDB" id="A0A853EH65"/>
<reference evidence="12 13" key="1">
    <citation type="submission" date="2020-07" db="EMBL/GenBank/DDBJ databases">
        <title>MOT database genomes.</title>
        <authorList>
            <person name="Joseph S."/>
            <person name="Aduse-Opoku J."/>
            <person name="Hashim A."/>
            <person name="Wade W."/>
            <person name="Curtis M."/>
        </authorList>
    </citation>
    <scope>NUCLEOTIDE SEQUENCE [LARGE SCALE GENOMIC DNA]</scope>
    <source>
        <strain evidence="12 13">WMus004</strain>
    </source>
</reference>
<dbReference type="InterPro" id="IPR036388">
    <property type="entry name" value="WH-like_DNA-bd_sf"/>
</dbReference>
<feature type="domain" description="Methylated-DNA-[protein]-cysteine S-methyltransferase DNA binding" evidence="10">
    <location>
        <begin position="87"/>
        <end position="172"/>
    </location>
</feature>
<evidence type="ECO:0000256" key="2">
    <source>
        <dbReference type="ARBA" id="ARBA00008711"/>
    </source>
</evidence>
<dbReference type="SUPFAM" id="SSF46767">
    <property type="entry name" value="Methylated DNA-protein cysteine methyltransferase, C-terminal domain"/>
    <property type="match status" value="1"/>
</dbReference>
<dbReference type="PANTHER" id="PTHR10815:SF5">
    <property type="entry name" value="METHYLATED-DNA--PROTEIN-CYSTEINE METHYLTRANSFERASE"/>
    <property type="match status" value="1"/>
</dbReference>
<dbReference type="Pfam" id="PF02870">
    <property type="entry name" value="Methyltransf_1N"/>
    <property type="match status" value="1"/>
</dbReference>
<comment type="caution">
    <text evidence="12">The sequence shown here is derived from an EMBL/GenBank/DDBJ whole genome shotgun (WGS) entry which is preliminary data.</text>
</comment>
<dbReference type="Gene3D" id="3.30.160.70">
    <property type="entry name" value="Methylated DNA-protein cysteine methyltransferase domain"/>
    <property type="match status" value="1"/>
</dbReference>
<dbReference type="GO" id="GO:0003908">
    <property type="term" value="F:methylated-DNA-[protein]-cysteine S-methyltransferase activity"/>
    <property type="evidence" value="ECO:0007669"/>
    <property type="project" value="UniProtKB-EC"/>
</dbReference>
<gene>
    <name evidence="12" type="ORF">HZZ05_03950</name>
</gene>
<evidence type="ECO:0000256" key="1">
    <source>
        <dbReference type="ARBA" id="ARBA00001286"/>
    </source>
</evidence>
<dbReference type="SUPFAM" id="SSF53155">
    <property type="entry name" value="Methylated DNA-protein cysteine methyltransferase domain"/>
    <property type="match status" value="1"/>
</dbReference>
<feature type="region of interest" description="Disordered" evidence="9">
    <location>
        <begin position="174"/>
        <end position="197"/>
    </location>
</feature>
<protein>
    <recommendedName>
        <fullName evidence="3">methylated-DNA--[protein]-cysteine S-methyltransferase</fullName>
        <ecNumber evidence="3">2.1.1.63</ecNumber>
    </recommendedName>
</protein>
<dbReference type="PROSITE" id="PS00374">
    <property type="entry name" value="MGMT"/>
    <property type="match status" value="1"/>
</dbReference>
<proteinExistence type="inferred from homology"/>
<dbReference type="RefSeq" id="WP_179900004.1">
    <property type="nucleotide sequence ID" value="NZ_JACBXV010000031.1"/>
</dbReference>
<comment type="catalytic activity">
    <reaction evidence="1">
        <text>a 4-O-methyl-thymidine in DNA + L-cysteinyl-[protein] = a thymidine in DNA + S-methyl-L-cysteinyl-[protein]</text>
        <dbReference type="Rhea" id="RHEA:53428"/>
        <dbReference type="Rhea" id="RHEA-COMP:10131"/>
        <dbReference type="Rhea" id="RHEA-COMP:10132"/>
        <dbReference type="Rhea" id="RHEA-COMP:13555"/>
        <dbReference type="Rhea" id="RHEA-COMP:13556"/>
        <dbReference type="ChEBI" id="CHEBI:29950"/>
        <dbReference type="ChEBI" id="CHEBI:82612"/>
        <dbReference type="ChEBI" id="CHEBI:137386"/>
        <dbReference type="ChEBI" id="CHEBI:137387"/>
        <dbReference type="EC" id="2.1.1.63"/>
    </reaction>
</comment>
<evidence type="ECO:0000256" key="7">
    <source>
        <dbReference type="ARBA" id="ARBA00023204"/>
    </source>
</evidence>
<evidence type="ECO:0000259" key="10">
    <source>
        <dbReference type="Pfam" id="PF01035"/>
    </source>
</evidence>
<keyword evidence="7" id="KW-0234">DNA repair</keyword>
<evidence type="ECO:0000256" key="5">
    <source>
        <dbReference type="ARBA" id="ARBA00022679"/>
    </source>
</evidence>
<sequence>MHYYSHYHSPLGPMTMASDGEHLTGLWFDGQKHDRATLDDHSVQDEDLPIFQETRQWLDAYFSGSAGGPQPSSQLPTAPALAVDGSPFRRTVLEILRSIPPGRTMTYAQIAAQVARRTGRERVSAQAVGGAVGRNPISLIIPCHRVVGSSGSLTGYASGIGNKRRLLEMEGADLSGMFMPGRPDQPLHRRARAEPTP</sequence>
<feature type="domain" description="Methylguanine DNA methyltransferase ribonuclease-like" evidence="11">
    <location>
        <begin position="3"/>
        <end position="65"/>
    </location>
</feature>
<dbReference type="PANTHER" id="PTHR10815">
    <property type="entry name" value="METHYLATED-DNA--PROTEIN-CYSTEINE METHYLTRANSFERASE"/>
    <property type="match status" value="1"/>
</dbReference>
<dbReference type="Proteomes" id="UP000572528">
    <property type="component" value="Unassembled WGS sequence"/>
</dbReference>
<evidence type="ECO:0000256" key="8">
    <source>
        <dbReference type="ARBA" id="ARBA00049348"/>
    </source>
</evidence>
<name>A0A853EH65_9ACTO</name>
<accession>A0A853EH65</accession>
<keyword evidence="6" id="KW-0227">DNA damage</keyword>
<organism evidence="12 13">
    <name type="scientific">Actinomyces bowdenii</name>
    <dbReference type="NCBI Taxonomy" id="131109"/>
    <lineage>
        <taxon>Bacteria</taxon>
        <taxon>Bacillati</taxon>
        <taxon>Actinomycetota</taxon>
        <taxon>Actinomycetes</taxon>
        <taxon>Actinomycetales</taxon>
        <taxon>Actinomycetaceae</taxon>
        <taxon>Actinomyces</taxon>
    </lineage>
</organism>
<dbReference type="InterPro" id="IPR036217">
    <property type="entry name" value="MethylDNA_cys_MeTrfase_DNAb"/>
</dbReference>